<dbReference type="AlphaFoldDB" id="A0A8T0PLZ3"/>
<evidence type="ECO:0000313" key="3">
    <source>
        <dbReference type="Proteomes" id="UP000823388"/>
    </source>
</evidence>
<evidence type="ECO:0000313" key="2">
    <source>
        <dbReference type="EMBL" id="KAG2562115.1"/>
    </source>
</evidence>
<sequence length="185" mass="21201">MMTVSVEEHARAIQKLEGHHLEELKKIQERHVGELQKLRDAKNKILKEQKDAHQILEKKLKDADHQMVDSMKRIKALSAELQDFKDAAKLVVDMVDPVAVEAEGEKTMLQHLQEVPQKFTAYVTETTKSYVATALGLLKSWYSGTDLRLLAKRLPANCFDEKFEQLIKEARPVADKVVDDIEQQE</sequence>
<protein>
    <submittedName>
        <fullName evidence="2">Uncharacterized protein</fullName>
    </submittedName>
</protein>
<keyword evidence="1" id="KW-0175">Coiled coil</keyword>
<gene>
    <name evidence="2" type="ORF">PVAP13_8KG275805</name>
</gene>
<name>A0A8T0PLZ3_PANVG</name>
<dbReference type="EMBL" id="CM029051">
    <property type="protein sequence ID" value="KAG2562115.1"/>
    <property type="molecule type" value="Genomic_DNA"/>
</dbReference>
<organism evidence="2 3">
    <name type="scientific">Panicum virgatum</name>
    <name type="common">Blackwell switchgrass</name>
    <dbReference type="NCBI Taxonomy" id="38727"/>
    <lineage>
        <taxon>Eukaryota</taxon>
        <taxon>Viridiplantae</taxon>
        <taxon>Streptophyta</taxon>
        <taxon>Embryophyta</taxon>
        <taxon>Tracheophyta</taxon>
        <taxon>Spermatophyta</taxon>
        <taxon>Magnoliopsida</taxon>
        <taxon>Liliopsida</taxon>
        <taxon>Poales</taxon>
        <taxon>Poaceae</taxon>
        <taxon>PACMAD clade</taxon>
        <taxon>Panicoideae</taxon>
        <taxon>Panicodae</taxon>
        <taxon>Paniceae</taxon>
        <taxon>Panicinae</taxon>
        <taxon>Panicum</taxon>
        <taxon>Panicum sect. Hiantes</taxon>
    </lineage>
</organism>
<feature type="coiled-coil region" evidence="1">
    <location>
        <begin position="21"/>
        <end position="66"/>
    </location>
</feature>
<evidence type="ECO:0000256" key="1">
    <source>
        <dbReference type="SAM" id="Coils"/>
    </source>
</evidence>
<accession>A0A8T0PLZ3</accession>
<reference evidence="2 3" key="1">
    <citation type="submission" date="2020-05" db="EMBL/GenBank/DDBJ databases">
        <title>WGS assembly of Panicum virgatum.</title>
        <authorList>
            <person name="Lovell J.T."/>
            <person name="Jenkins J."/>
            <person name="Shu S."/>
            <person name="Juenger T.E."/>
            <person name="Schmutz J."/>
        </authorList>
    </citation>
    <scope>NUCLEOTIDE SEQUENCE [LARGE SCALE GENOMIC DNA]</scope>
    <source>
        <strain evidence="3">cv. AP13</strain>
    </source>
</reference>
<proteinExistence type="predicted"/>
<dbReference type="Proteomes" id="UP000823388">
    <property type="component" value="Chromosome 8K"/>
</dbReference>
<comment type="caution">
    <text evidence="2">The sequence shown here is derived from an EMBL/GenBank/DDBJ whole genome shotgun (WGS) entry which is preliminary data.</text>
</comment>
<keyword evidence="3" id="KW-1185">Reference proteome</keyword>